<evidence type="ECO:0000259" key="2">
    <source>
        <dbReference type="Pfam" id="PF18545"/>
    </source>
</evidence>
<feature type="domain" description="Halobacterial output" evidence="2">
    <location>
        <begin position="4"/>
        <end position="86"/>
    </location>
</feature>
<proteinExistence type="predicted"/>
<dbReference type="OrthoDB" id="205616at2157"/>
<comment type="caution">
    <text evidence="3">The sequence shown here is derived from an EMBL/GenBank/DDBJ whole genome shotgun (WGS) entry which is preliminary data.</text>
</comment>
<dbReference type="RefSeq" id="WP_006825962.1">
    <property type="nucleotide sequence ID" value="NZ_AOIL01000042.1"/>
</dbReference>
<evidence type="ECO:0000256" key="1">
    <source>
        <dbReference type="SAM" id="MobiDB-lite"/>
    </source>
</evidence>
<evidence type="ECO:0000313" key="3">
    <source>
        <dbReference type="EMBL" id="ELY90756.1"/>
    </source>
</evidence>
<feature type="compositionally biased region" description="Polar residues" evidence="1">
    <location>
        <begin position="95"/>
        <end position="105"/>
    </location>
</feature>
<feature type="region of interest" description="Disordered" evidence="1">
    <location>
        <begin position="80"/>
        <end position="105"/>
    </location>
</feature>
<feature type="compositionally biased region" description="Basic and acidic residues" evidence="1">
    <location>
        <begin position="80"/>
        <end position="94"/>
    </location>
</feature>
<gene>
    <name evidence="3" type="ORF">C484_11051</name>
</gene>
<dbReference type="EMBL" id="AOIL01000042">
    <property type="protein sequence ID" value="ELY90756.1"/>
    <property type="molecule type" value="Genomic_DNA"/>
</dbReference>
<organism evidence="3 4">
    <name type="scientific">Natrialba taiwanensis DSM 12281</name>
    <dbReference type="NCBI Taxonomy" id="1230458"/>
    <lineage>
        <taxon>Archaea</taxon>
        <taxon>Methanobacteriati</taxon>
        <taxon>Methanobacteriota</taxon>
        <taxon>Stenosarchaea group</taxon>
        <taxon>Halobacteria</taxon>
        <taxon>Halobacteriales</taxon>
        <taxon>Natrialbaceae</taxon>
        <taxon>Natrialba</taxon>
    </lineage>
</organism>
<name>L9ZXF2_9EURY</name>
<dbReference type="Pfam" id="PF18545">
    <property type="entry name" value="HalOD1"/>
    <property type="match status" value="1"/>
</dbReference>
<keyword evidence="4" id="KW-1185">Reference proteome</keyword>
<accession>L9ZXF2</accession>
<evidence type="ECO:0000313" key="4">
    <source>
        <dbReference type="Proteomes" id="UP000011648"/>
    </source>
</evidence>
<sequence>MGSGTQPSIEILQQIATAEGVEPTELEPPLYNVIDPDALDALVQSMADRTNTDFETQTKPARSKIEFTYCGYTVRVDETGRVDVRPTADRRPESRVNSTEDAQSD</sequence>
<dbReference type="PATRIC" id="fig|1230458.4.peg.2215"/>
<reference evidence="3 4" key="1">
    <citation type="journal article" date="2014" name="PLoS Genet.">
        <title>Phylogenetically driven sequencing of extremely halophilic archaea reveals strategies for static and dynamic osmo-response.</title>
        <authorList>
            <person name="Becker E.A."/>
            <person name="Seitzer P.M."/>
            <person name="Tritt A."/>
            <person name="Larsen D."/>
            <person name="Krusor M."/>
            <person name="Yao A.I."/>
            <person name="Wu D."/>
            <person name="Madern D."/>
            <person name="Eisen J.A."/>
            <person name="Darling A.E."/>
            <person name="Facciotti M.T."/>
        </authorList>
    </citation>
    <scope>NUCLEOTIDE SEQUENCE [LARGE SCALE GENOMIC DNA]</scope>
    <source>
        <strain evidence="3 4">DSM 12281</strain>
    </source>
</reference>
<dbReference type="InterPro" id="IPR040624">
    <property type="entry name" value="HalOD1"/>
</dbReference>
<dbReference type="AlphaFoldDB" id="L9ZXF2"/>
<protein>
    <recommendedName>
        <fullName evidence="2">Halobacterial output domain-containing protein</fullName>
    </recommendedName>
</protein>
<dbReference type="Proteomes" id="UP000011648">
    <property type="component" value="Unassembled WGS sequence"/>
</dbReference>